<protein>
    <submittedName>
        <fullName evidence="10">Murein L,D-transpeptidase YcbB/YkuD</fullName>
    </submittedName>
</protein>
<dbReference type="SUPFAM" id="SSF141523">
    <property type="entry name" value="L,D-transpeptidase catalytic domain-like"/>
    <property type="match status" value="1"/>
</dbReference>
<evidence type="ECO:0000256" key="6">
    <source>
        <dbReference type="ARBA" id="ARBA00023316"/>
    </source>
</evidence>
<comment type="similarity">
    <text evidence="2">Belongs to the YkuD family.</text>
</comment>
<evidence type="ECO:0000256" key="4">
    <source>
        <dbReference type="ARBA" id="ARBA00022960"/>
    </source>
</evidence>
<name>A0A1I4CCF6_9RHOB</name>
<dbReference type="Pfam" id="PF20142">
    <property type="entry name" value="Scaffold"/>
    <property type="match status" value="1"/>
</dbReference>
<evidence type="ECO:0000313" key="11">
    <source>
        <dbReference type="Proteomes" id="UP000199550"/>
    </source>
</evidence>
<keyword evidence="4 7" id="KW-0133">Cell shape</keyword>
<dbReference type="Proteomes" id="UP000199550">
    <property type="component" value="Unassembled WGS sequence"/>
</dbReference>
<dbReference type="AlphaFoldDB" id="A0A1I4CCF6"/>
<dbReference type="GO" id="GO:0008360">
    <property type="term" value="P:regulation of cell shape"/>
    <property type="evidence" value="ECO:0007669"/>
    <property type="project" value="UniProtKB-UniRule"/>
</dbReference>
<dbReference type="InterPro" id="IPR002477">
    <property type="entry name" value="Peptidoglycan-bd-like"/>
</dbReference>
<dbReference type="UniPathway" id="UPA00219"/>
<proteinExistence type="inferred from homology"/>
<dbReference type="Pfam" id="PF03734">
    <property type="entry name" value="YkuD"/>
    <property type="match status" value="1"/>
</dbReference>
<dbReference type="STRING" id="195913.SAMN04488004_10273"/>
<dbReference type="PROSITE" id="PS52029">
    <property type="entry name" value="LD_TPASE"/>
    <property type="match status" value="1"/>
</dbReference>
<feature type="active site" description="Proton donor/acceptor" evidence="7">
    <location>
        <position position="433"/>
    </location>
</feature>
<dbReference type="SUPFAM" id="SSF47090">
    <property type="entry name" value="PGBD-like"/>
    <property type="match status" value="1"/>
</dbReference>
<comment type="pathway">
    <text evidence="1 7">Cell wall biogenesis; peptidoglycan biosynthesis.</text>
</comment>
<dbReference type="InterPro" id="IPR036366">
    <property type="entry name" value="PGBDSf"/>
</dbReference>
<dbReference type="Pfam" id="PF01471">
    <property type="entry name" value="PG_binding_1"/>
    <property type="match status" value="1"/>
</dbReference>
<dbReference type="GO" id="GO:0071555">
    <property type="term" value="P:cell wall organization"/>
    <property type="evidence" value="ECO:0007669"/>
    <property type="project" value="UniProtKB-UniRule"/>
</dbReference>
<evidence type="ECO:0000256" key="2">
    <source>
        <dbReference type="ARBA" id="ARBA00005992"/>
    </source>
</evidence>
<evidence type="ECO:0000256" key="3">
    <source>
        <dbReference type="ARBA" id="ARBA00022679"/>
    </source>
</evidence>
<evidence type="ECO:0000256" key="1">
    <source>
        <dbReference type="ARBA" id="ARBA00004752"/>
    </source>
</evidence>
<dbReference type="GO" id="GO:0016740">
    <property type="term" value="F:transferase activity"/>
    <property type="evidence" value="ECO:0007669"/>
    <property type="project" value="UniProtKB-KW"/>
</dbReference>
<keyword evidence="5 7" id="KW-0573">Peptidoglycan synthesis</keyword>
<dbReference type="PANTHER" id="PTHR41533">
    <property type="entry name" value="L,D-TRANSPEPTIDASE HI_1667-RELATED"/>
    <property type="match status" value="1"/>
</dbReference>
<dbReference type="EMBL" id="FOTF01000002">
    <property type="protein sequence ID" value="SFK78635.1"/>
    <property type="molecule type" value="Genomic_DNA"/>
</dbReference>
<evidence type="ECO:0000313" key="10">
    <source>
        <dbReference type="EMBL" id="SFK78635.1"/>
    </source>
</evidence>
<evidence type="ECO:0000259" key="9">
    <source>
        <dbReference type="PROSITE" id="PS52029"/>
    </source>
</evidence>
<gene>
    <name evidence="10" type="ORF">SAMN04488004_10273</name>
</gene>
<accession>A0A1I4CCF6</accession>
<keyword evidence="11" id="KW-1185">Reference proteome</keyword>
<dbReference type="InterPro" id="IPR052905">
    <property type="entry name" value="LD-transpeptidase_YkuD-like"/>
</dbReference>
<feature type="chain" id="PRO_5011664678" evidence="8">
    <location>
        <begin position="37"/>
        <end position="541"/>
    </location>
</feature>
<dbReference type="InterPro" id="IPR045380">
    <property type="entry name" value="LD_TPept_scaffold_dom"/>
</dbReference>
<dbReference type="GO" id="GO:0009252">
    <property type="term" value="P:peptidoglycan biosynthetic process"/>
    <property type="evidence" value="ECO:0007669"/>
    <property type="project" value="UniProtKB-UniPathway"/>
</dbReference>
<dbReference type="Gene3D" id="2.40.440.10">
    <property type="entry name" value="L,D-transpeptidase catalytic domain-like"/>
    <property type="match status" value="1"/>
</dbReference>
<dbReference type="Gene3D" id="1.10.101.10">
    <property type="entry name" value="PGBD-like superfamily/PGBD"/>
    <property type="match status" value="1"/>
</dbReference>
<dbReference type="InterPro" id="IPR038063">
    <property type="entry name" value="Transpep_catalytic_dom"/>
</dbReference>
<keyword evidence="6 7" id="KW-0961">Cell wall biogenesis/degradation</keyword>
<dbReference type="PANTHER" id="PTHR41533:SF2">
    <property type="entry name" value="BLR7131 PROTEIN"/>
    <property type="match status" value="1"/>
</dbReference>
<evidence type="ECO:0000256" key="8">
    <source>
        <dbReference type="SAM" id="SignalP"/>
    </source>
</evidence>
<feature type="domain" description="L,D-TPase catalytic" evidence="9">
    <location>
        <begin position="301"/>
        <end position="477"/>
    </location>
</feature>
<sequence length="541" mass="59773">MTIVSLPRTAPRVLRAFFMFAAVMTLWVLGTAPAQAQVTAFRQAVAESAARDEDLATFYRARDFQGIWAGDDRAATTRRNALLTALSNAGAHGLPEARYNAEEMIAQLQAATTPTQQGAMEVALSTAFLTYARDVQTGILTPSKVVPLIVREVPLRSRLATLQGFLQSNPDAFLRALPPSSPEYARLMREKLRLENLLAQGGYGPAVQASSLAPGASGQAVVDLRNRLILMGHLDRTATQTYDATIQAAVQRFQQSMGLSADGTAGSDTMKEINVPLDKRMQSVIVAMERERWINRPRGLRHIWVNLTDFTATIVDNDRVTFSTRSVIGASETDRQSPEFSDVMEYMVINPSWYVPRSIVVNEYLPQLQSNSNAVSHLDVTDRSGNVVPRGSVKAGNYTARTFPYSMRQGPSERNALGLVKFMFPNKYNIYLHDTPSKSLFSRESRAFSHGCIRLNDPFDFAYALLAKQESNPEALFQSRLKTGAESRVTLEEPVPVHIVYRTAFTNVTGALQFRRDVYGRDAAIWNALSQTGVAVRAVQG</sequence>
<dbReference type="CDD" id="cd16913">
    <property type="entry name" value="YkuD_like"/>
    <property type="match status" value="1"/>
</dbReference>
<dbReference type="InterPro" id="IPR005490">
    <property type="entry name" value="LD_TPept_cat_dom"/>
</dbReference>
<feature type="signal peptide" evidence="8">
    <location>
        <begin position="1"/>
        <end position="36"/>
    </location>
</feature>
<dbReference type="GO" id="GO:0004180">
    <property type="term" value="F:carboxypeptidase activity"/>
    <property type="evidence" value="ECO:0007669"/>
    <property type="project" value="UniProtKB-ARBA"/>
</dbReference>
<organism evidence="10 11">
    <name type="scientific">Loktanella salsilacus</name>
    <dbReference type="NCBI Taxonomy" id="195913"/>
    <lineage>
        <taxon>Bacteria</taxon>
        <taxon>Pseudomonadati</taxon>
        <taxon>Pseudomonadota</taxon>
        <taxon>Alphaproteobacteria</taxon>
        <taxon>Rhodobacterales</taxon>
        <taxon>Roseobacteraceae</taxon>
        <taxon>Loktanella</taxon>
    </lineage>
</organism>
<evidence type="ECO:0000256" key="5">
    <source>
        <dbReference type="ARBA" id="ARBA00022984"/>
    </source>
</evidence>
<reference evidence="10 11" key="1">
    <citation type="submission" date="2016-10" db="EMBL/GenBank/DDBJ databases">
        <authorList>
            <person name="de Groot N.N."/>
        </authorList>
    </citation>
    <scope>NUCLEOTIDE SEQUENCE [LARGE SCALE GENOMIC DNA]</scope>
    <source>
        <strain evidence="10 11">DSM 16199</strain>
    </source>
</reference>
<dbReference type="InterPro" id="IPR036365">
    <property type="entry name" value="PGBD-like_sf"/>
</dbReference>
<keyword evidence="8" id="KW-0732">Signal</keyword>
<evidence type="ECO:0000256" key="7">
    <source>
        <dbReference type="PROSITE-ProRule" id="PRU01373"/>
    </source>
</evidence>
<feature type="active site" description="Nucleophile" evidence="7">
    <location>
        <position position="452"/>
    </location>
</feature>
<keyword evidence="3" id="KW-0808">Transferase</keyword>